<evidence type="ECO:0000256" key="7">
    <source>
        <dbReference type="ARBA" id="ARBA00022840"/>
    </source>
</evidence>
<dbReference type="SUPFAM" id="SSF53067">
    <property type="entry name" value="Actin-like ATPase domain"/>
    <property type="match status" value="2"/>
</dbReference>
<evidence type="ECO:0000256" key="5">
    <source>
        <dbReference type="ARBA" id="ARBA00022741"/>
    </source>
</evidence>
<sequence>MTNRILVINPGSTSTKVSVFDQQTGEETHCQVIRHTTAELARFERIFDQLAFRRQLILDFLAQEGIELTSLIAVVGRGGLLRPIPGGTYEVNEAMIADLRSEKYNVHASNLGAILADDIARSNQIKAYIVDPVVVDELQPEARISGLAGLQRRSVLHALNQKAVARAVLAEQGRTYEDSNLIVAHLGGGTSLAAHKRGRMIEVINGLDGEGPFTPERTGELPLYDFAQLIIENQWTMAEVKKTLAGDGGLKSYTGETDIRELIRRIDAGEDDLQPYIDAMAYQIAKAIGEMAVVLQGKVDAIILTGGVAYSSAIVRYIQTHVEWIAPVYTRPGEMEMRALFEGVNRILTNQEAMKHY</sequence>
<dbReference type="RefSeq" id="WP_347300789.1">
    <property type="nucleotide sequence ID" value="NZ_CP142433.1"/>
</dbReference>
<dbReference type="NCBIfam" id="NF002834">
    <property type="entry name" value="PRK03011.1-5"/>
    <property type="match status" value="1"/>
</dbReference>
<dbReference type="KEGG" id="dst:VUQ06_01490"/>
<keyword evidence="6 9" id="KW-0418">Kinase</keyword>
<gene>
    <name evidence="9 12" type="primary">buk</name>
    <name evidence="12" type="ORF">VUQ06_01490</name>
    <name evidence="11" type="ORF">VUQ08_02600</name>
</gene>
<dbReference type="PRINTS" id="PR00471">
    <property type="entry name" value="ACETATEKNASE"/>
</dbReference>
<dbReference type="InterPro" id="IPR023865">
    <property type="entry name" value="Aliphatic_acid_kinase_CS"/>
</dbReference>
<dbReference type="NCBIfam" id="TIGR02707">
    <property type="entry name" value="butyr_kinase"/>
    <property type="match status" value="1"/>
</dbReference>
<dbReference type="AlphaFoldDB" id="A0AB74TS42"/>
<dbReference type="PIRSF" id="PIRSF036458">
    <property type="entry name" value="Butyrate_kin"/>
    <property type="match status" value="1"/>
</dbReference>
<comment type="subcellular location">
    <subcellularLocation>
        <location evidence="1 9">Cytoplasm</location>
    </subcellularLocation>
</comment>
<evidence type="ECO:0000256" key="10">
    <source>
        <dbReference type="RuleBase" id="RU003835"/>
    </source>
</evidence>
<evidence type="ECO:0000256" key="6">
    <source>
        <dbReference type="ARBA" id="ARBA00022777"/>
    </source>
</evidence>
<accession>A0AB74TS42</accession>
<evidence type="ECO:0000256" key="9">
    <source>
        <dbReference type="HAMAP-Rule" id="MF_00542"/>
    </source>
</evidence>
<dbReference type="GO" id="GO:0047761">
    <property type="term" value="F:butyrate kinase activity"/>
    <property type="evidence" value="ECO:0007669"/>
    <property type="project" value="UniProtKB-UniRule"/>
</dbReference>
<dbReference type="EC" id="2.7.2.7" evidence="9"/>
<proteinExistence type="inferred from homology"/>
<evidence type="ECO:0000256" key="4">
    <source>
        <dbReference type="ARBA" id="ARBA00022679"/>
    </source>
</evidence>
<dbReference type="PROSITE" id="PS01075">
    <property type="entry name" value="ACETATE_KINASE_1"/>
    <property type="match status" value="1"/>
</dbReference>
<dbReference type="PANTHER" id="PTHR21060:SF3">
    <property type="entry name" value="BUTYRATE KINASE 2-RELATED"/>
    <property type="match status" value="1"/>
</dbReference>
<dbReference type="GO" id="GO:0006083">
    <property type="term" value="P:acetate metabolic process"/>
    <property type="evidence" value="ECO:0007669"/>
    <property type="project" value="TreeGrafter"/>
</dbReference>
<evidence type="ECO:0000313" key="12">
    <source>
        <dbReference type="EMBL" id="XBC49926.1"/>
    </source>
</evidence>
<dbReference type="CDD" id="cd24011">
    <property type="entry name" value="ASKHA_NBD_BK"/>
    <property type="match status" value="1"/>
</dbReference>
<evidence type="ECO:0000256" key="3">
    <source>
        <dbReference type="ARBA" id="ARBA00022490"/>
    </source>
</evidence>
<dbReference type="EMBL" id="CP142433">
    <property type="protein sequence ID" value="XBC46527.1"/>
    <property type="molecule type" value="Genomic_DNA"/>
</dbReference>
<dbReference type="GO" id="GO:0005524">
    <property type="term" value="F:ATP binding"/>
    <property type="evidence" value="ECO:0007669"/>
    <property type="project" value="UniProtKB-KW"/>
</dbReference>
<name>A0AB74TS42_9LACT</name>
<dbReference type="Gene3D" id="3.30.420.40">
    <property type="match status" value="2"/>
</dbReference>
<comment type="catalytic activity">
    <reaction evidence="8 9">
        <text>butanoate + ATP = butanoyl phosphate + ADP</text>
        <dbReference type="Rhea" id="RHEA:13585"/>
        <dbReference type="ChEBI" id="CHEBI:17968"/>
        <dbReference type="ChEBI" id="CHEBI:30616"/>
        <dbReference type="ChEBI" id="CHEBI:58079"/>
        <dbReference type="ChEBI" id="CHEBI:456216"/>
        <dbReference type="EC" id="2.7.2.7"/>
    </reaction>
</comment>
<protein>
    <recommendedName>
        <fullName evidence="9">Probable butyrate kinase</fullName>
        <shortName evidence="9">BK</shortName>
        <ecNumber evidence="9">2.7.2.7</ecNumber>
    </recommendedName>
    <alternativeName>
        <fullName evidence="9">Branched-chain carboxylic acid kinase</fullName>
    </alternativeName>
</protein>
<comment type="similarity">
    <text evidence="2 9 10">Belongs to the acetokinase family.</text>
</comment>
<dbReference type="PANTHER" id="PTHR21060">
    <property type="entry name" value="ACETATE KINASE"/>
    <property type="match status" value="1"/>
</dbReference>
<evidence type="ECO:0000256" key="1">
    <source>
        <dbReference type="ARBA" id="ARBA00004496"/>
    </source>
</evidence>
<dbReference type="GO" id="GO:0005737">
    <property type="term" value="C:cytoplasm"/>
    <property type="evidence" value="ECO:0007669"/>
    <property type="project" value="UniProtKB-SubCell"/>
</dbReference>
<keyword evidence="7 9" id="KW-0067">ATP-binding</keyword>
<dbReference type="PROSITE" id="PS01076">
    <property type="entry name" value="ACETATE_KINASE_2"/>
    <property type="match status" value="1"/>
</dbReference>
<dbReference type="Pfam" id="PF00871">
    <property type="entry name" value="Acetate_kinase"/>
    <property type="match status" value="1"/>
</dbReference>
<dbReference type="InterPro" id="IPR043129">
    <property type="entry name" value="ATPase_NBD"/>
</dbReference>
<evidence type="ECO:0000256" key="8">
    <source>
        <dbReference type="ARBA" id="ARBA00048596"/>
    </source>
</evidence>
<reference evidence="12" key="1">
    <citation type="submission" date="2023-12" db="EMBL/GenBank/DDBJ databases">
        <title>Dolosigranulum savutii sp. nov. isolated from human upper respiratory samples collected in Botswana.</title>
        <authorList>
            <person name="Kelly M.S."/>
        </authorList>
    </citation>
    <scope>NUCLEOTIDE SEQUENCE</scope>
    <source>
        <strain evidence="12">MSK294</strain>
        <strain evidence="11">MSK433</strain>
    </source>
</reference>
<dbReference type="HAMAP" id="MF_00542">
    <property type="entry name" value="Butyrate_kinase"/>
    <property type="match status" value="1"/>
</dbReference>
<keyword evidence="4 9" id="KW-0808">Transferase</keyword>
<evidence type="ECO:0000313" key="11">
    <source>
        <dbReference type="EMBL" id="XBC46527.1"/>
    </source>
</evidence>
<organism evidence="12">
    <name type="scientific">Dolosigranulum savutiense</name>
    <dbReference type="NCBI Taxonomy" id="3110288"/>
    <lineage>
        <taxon>Bacteria</taxon>
        <taxon>Bacillati</taxon>
        <taxon>Bacillota</taxon>
        <taxon>Bacilli</taxon>
        <taxon>Lactobacillales</taxon>
        <taxon>Carnobacteriaceae</taxon>
        <taxon>Dolosigranulum</taxon>
    </lineage>
</organism>
<dbReference type="GO" id="GO:0008776">
    <property type="term" value="F:acetate kinase activity"/>
    <property type="evidence" value="ECO:0007669"/>
    <property type="project" value="TreeGrafter"/>
</dbReference>
<dbReference type="EMBL" id="CP142435">
    <property type="protein sequence ID" value="XBC49926.1"/>
    <property type="molecule type" value="Genomic_DNA"/>
</dbReference>
<dbReference type="InterPro" id="IPR011245">
    <property type="entry name" value="Butyrate_kin"/>
</dbReference>
<dbReference type="InterPro" id="IPR000890">
    <property type="entry name" value="Aliphatic_acid_kin_short-chain"/>
</dbReference>
<evidence type="ECO:0000256" key="2">
    <source>
        <dbReference type="ARBA" id="ARBA00008748"/>
    </source>
</evidence>
<keyword evidence="5 9" id="KW-0547">Nucleotide-binding</keyword>
<keyword evidence="3 9" id="KW-0963">Cytoplasm</keyword>